<keyword evidence="1" id="KW-0812">Transmembrane</keyword>
<evidence type="ECO:0000313" key="3">
    <source>
        <dbReference type="Proteomes" id="UP001482620"/>
    </source>
</evidence>
<evidence type="ECO:0000313" key="2">
    <source>
        <dbReference type="EMBL" id="MEQ2238794.1"/>
    </source>
</evidence>
<feature type="transmembrane region" description="Helical" evidence="1">
    <location>
        <begin position="59"/>
        <end position="81"/>
    </location>
</feature>
<proteinExistence type="predicted"/>
<sequence length="106" mass="12218">MSEIVQYNRKDESFCHPAWYVIKMSVVCVNRDRLKVEKALTSLGIKVMTRDLRHSDPKILLYGICSQWLPVSSAVLCILLLSKHLLLAVFFIFYLSLPHLIISKVL</sequence>
<accession>A0ABV0U1I1</accession>
<evidence type="ECO:0000256" key="1">
    <source>
        <dbReference type="SAM" id="Phobius"/>
    </source>
</evidence>
<keyword evidence="1" id="KW-0472">Membrane</keyword>
<keyword evidence="1" id="KW-1133">Transmembrane helix</keyword>
<name>A0ABV0U1I1_9TELE</name>
<protein>
    <submittedName>
        <fullName evidence="2">Uncharacterized protein</fullName>
    </submittedName>
</protein>
<dbReference type="EMBL" id="JAHRIQ010054171">
    <property type="protein sequence ID" value="MEQ2238794.1"/>
    <property type="molecule type" value="Genomic_DNA"/>
</dbReference>
<dbReference type="Proteomes" id="UP001482620">
    <property type="component" value="Unassembled WGS sequence"/>
</dbReference>
<comment type="caution">
    <text evidence="2">The sequence shown here is derived from an EMBL/GenBank/DDBJ whole genome shotgun (WGS) entry which is preliminary data.</text>
</comment>
<keyword evidence="3" id="KW-1185">Reference proteome</keyword>
<reference evidence="2 3" key="1">
    <citation type="submission" date="2021-06" db="EMBL/GenBank/DDBJ databases">
        <authorList>
            <person name="Palmer J.M."/>
        </authorList>
    </citation>
    <scope>NUCLEOTIDE SEQUENCE [LARGE SCALE GENOMIC DNA]</scope>
    <source>
        <strain evidence="3">if_2019</strain>
        <tissue evidence="2">Muscle</tissue>
    </source>
</reference>
<organism evidence="2 3">
    <name type="scientific">Ilyodon furcidens</name>
    <name type="common">goldbreast splitfin</name>
    <dbReference type="NCBI Taxonomy" id="33524"/>
    <lineage>
        <taxon>Eukaryota</taxon>
        <taxon>Metazoa</taxon>
        <taxon>Chordata</taxon>
        <taxon>Craniata</taxon>
        <taxon>Vertebrata</taxon>
        <taxon>Euteleostomi</taxon>
        <taxon>Actinopterygii</taxon>
        <taxon>Neopterygii</taxon>
        <taxon>Teleostei</taxon>
        <taxon>Neoteleostei</taxon>
        <taxon>Acanthomorphata</taxon>
        <taxon>Ovalentaria</taxon>
        <taxon>Atherinomorphae</taxon>
        <taxon>Cyprinodontiformes</taxon>
        <taxon>Goodeidae</taxon>
        <taxon>Ilyodon</taxon>
    </lineage>
</organism>
<feature type="transmembrane region" description="Helical" evidence="1">
    <location>
        <begin position="87"/>
        <end position="105"/>
    </location>
</feature>
<gene>
    <name evidence="2" type="ORF">ILYODFUR_036972</name>
</gene>